<dbReference type="InterPro" id="IPR055528">
    <property type="entry name" value="DUF7102"/>
</dbReference>
<dbReference type="RefSeq" id="XP_031002465.1">
    <property type="nucleotide sequence ID" value="XM_031151489.1"/>
</dbReference>
<feature type="compositionally biased region" description="Acidic residues" evidence="1">
    <location>
        <begin position="95"/>
        <end position="104"/>
    </location>
</feature>
<dbReference type="GeneID" id="41986750"/>
<proteinExistence type="predicted"/>
<feature type="region of interest" description="Disordered" evidence="1">
    <location>
        <begin position="1"/>
        <end position="104"/>
    </location>
</feature>
<feature type="compositionally biased region" description="Polar residues" evidence="1">
    <location>
        <begin position="75"/>
        <end position="88"/>
    </location>
</feature>
<evidence type="ECO:0000259" key="3">
    <source>
        <dbReference type="Pfam" id="PF23395"/>
    </source>
</evidence>
<keyword evidence="5" id="KW-1185">Reference proteome</keyword>
<dbReference type="AlphaFoldDB" id="A0A8H8TX87"/>
<gene>
    <name evidence="4" type="ORF">LHYA1_G006552</name>
</gene>
<feature type="domain" description="SAM-like" evidence="3">
    <location>
        <begin position="959"/>
        <end position="1034"/>
    </location>
</feature>
<feature type="compositionally biased region" description="Basic and acidic residues" evidence="1">
    <location>
        <begin position="24"/>
        <end position="34"/>
    </location>
</feature>
<name>A0A8H8TX87_9HELO</name>
<feature type="domain" description="DUF7102" evidence="2">
    <location>
        <begin position="786"/>
        <end position="951"/>
    </location>
</feature>
<dbReference type="Pfam" id="PF23395">
    <property type="entry name" value="SAM_6"/>
    <property type="match status" value="1"/>
</dbReference>
<dbReference type="Pfam" id="PF23394">
    <property type="entry name" value="DUF7102"/>
    <property type="match status" value="1"/>
</dbReference>
<evidence type="ECO:0000313" key="5">
    <source>
        <dbReference type="Proteomes" id="UP000431533"/>
    </source>
</evidence>
<dbReference type="Proteomes" id="UP000431533">
    <property type="component" value="Unassembled WGS sequence"/>
</dbReference>
<evidence type="ECO:0000313" key="4">
    <source>
        <dbReference type="EMBL" id="TVY23677.1"/>
    </source>
</evidence>
<feature type="compositionally biased region" description="Low complexity" evidence="1">
    <location>
        <begin position="62"/>
        <end position="74"/>
    </location>
</feature>
<accession>A0A8H8TX87</accession>
<feature type="region of interest" description="Disordered" evidence="1">
    <location>
        <begin position="405"/>
        <end position="433"/>
    </location>
</feature>
<dbReference type="EMBL" id="QGMH01000167">
    <property type="protein sequence ID" value="TVY23677.1"/>
    <property type="molecule type" value="Genomic_DNA"/>
</dbReference>
<evidence type="ECO:0000256" key="1">
    <source>
        <dbReference type="SAM" id="MobiDB-lite"/>
    </source>
</evidence>
<evidence type="ECO:0000259" key="2">
    <source>
        <dbReference type="Pfam" id="PF23394"/>
    </source>
</evidence>
<organism evidence="4 5">
    <name type="scientific">Lachnellula hyalina</name>
    <dbReference type="NCBI Taxonomy" id="1316788"/>
    <lineage>
        <taxon>Eukaryota</taxon>
        <taxon>Fungi</taxon>
        <taxon>Dikarya</taxon>
        <taxon>Ascomycota</taxon>
        <taxon>Pezizomycotina</taxon>
        <taxon>Leotiomycetes</taxon>
        <taxon>Helotiales</taxon>
        <taxon>Lachnaceae</taxon>
        <taxon>Lachnellula</taxon>
    </lineage>
</organism>
<dbReference type="OrthoDB" id="10257314at2759"/>
<protein>
    <recommendedName>
        <fullName evidence="6">Nucleoporin</fullName>
    </recommendedName>
</protein>
<reference evidence="4 5" key="1">
    <citation type="submission" date="2018-05" db="EMBL/GenBank/DDBJ databases">
        <title>Genome sequencing and assembly of the regulated plant pathogen Lachnellula willkommii and related sister species for the development of diagnostic species identification markers.</title>
        <authorList>
            <person name="Giroux E."/>
            <person name="Bilodeau G."/>
        </authorList>
    </citation>
    <scope>NUCLEOTIDE SEQUENCE [LARGE SCALE GENOMIC DNA]</scope>
    <source>
        <strain evidence="4 5">CBS 185.66</strain>
    </source>
</reference>
<sequence>MSSSTLAGSVDVQPPSTRSDSNLDELREILRDLTETATSGQLPEPPEFQDDNEGYFTPPEHAQSQSAGQSGGQSNEQVYGQNNNGRNNPSPLADESSESDLEDEDLTPLEYARYHGLSRDPLTDPHAFDHIEALQADIVEDIIDDFLPQFDFGVEPRLDERLTVSKEALQFLQSVAHRDTQTSIDALILPMLERPGVKNSRFELPLLKTDHETDCKHFARWDGFEIKLKDVKFPLEVVDDEKNEGIKFPSSYWKLGDGIMEELKKEKIEVSKSTMSFLTEALSNVWTKEDDDELWQTEMKYKRNTALEPVTPPLFPMSPPFKPYEPSPSSPTFQLHALSDPPSLIQEDLESMENVIFQQDVPIPIRDATLKTIPPDVDDYSSSDTYPGNGTVKLADIYSPMASLEGETPPSVHTQRCKPDDLKVEGPLTPPKPIMTAPKAVRFSDYVEDMELDAPSPVVYPSAETFFNDAFAEAAETVKQQLEQESLVNADTTARVEVQKIESVVTKPPWQKFQDCKSSTELLALQMETIRSISDSKQRKWTGVKYSNIQEKLRYNPFPHDLAKVALEETFEGSDTMWQSFVEDAKGEDIIDSSNLTWKLPGLRILTIDEDDDDELEPAKFVTDHPKDMYSLVKKRKLELDDNGYTGSAMQKPHTFLDKGAESTLQTMQPRRRFTRPPNDLVITAQTMQLDRSENPGLLLGGQFSAENMLGNFMELRGVKKPKLMDSSYFPNRAVNATSIPRNPTPTMSAQAAQAPDAQQTLRQSLISKHTFLPAPIAISRGAQSAIVSSTLFGQRALIKRLETILPDLTLVERNFAAHNTTAWMPGSVTRSPITSPLDSDADVIVSASTGVIITTLQKIKQKPLPGHKTKAEIRARLEKVSLRYEKLVVLITEGRQDEETNGIDENDCLALSEFMGFTAGLVAVTTVQFIGGGEQTLAKWLASIAVQNCMVDSTELLPEETYWELFLRRAGMNAFAAQEVIAKLKAPDGVDATSPSKAGQFGLTAFVEMGREQRIARFAGVCGRGVLERVSDVVDAKWD</sequence>
<comment type="caution">
    <text evidence="4">The sequence shown here is derived from an EMBL/GenBank/DDBJ whole genome shotgun (WGS) entry which is preliminary data.</text>
</comment>
<dbReference type="InterPro" id="IPR057559">
    <property type="entry name" value="SAM_6"/>
</dbReference>
<evidence type="ECO:0008006" key="6">
    <source>
        <dbReference type="Google" id="ProtNLM"/>
    </source>
</evidence>